<dbReference type="InterPro" id="IPR012507">
    <property type="entry name" value="YibE_F"/>
</dbReference>
<feature type="transmembrane region" description="Helical" evidence="1">
    <location>
        <begin position="362"/>
        <end position="387"/>
    </location>
</feature>
<evidence type="ECO:0000256" key="1">
    <source>
        <dbReference type="SAM" id="Phobius"/>
    </source>
</evidence>
<protein>
    <submittedName>
        <fullName evidence="2">YibE/F family protein</fullName>
    </submittedName>
</protein>
<keyword evidence="1" id="KW-0472">Membrane</keyword>
<dbReference type="Pfam" id="PF07907">
    <property type="entry name" value="YibE_F"/>
    <property type="match status" value="1"/>
</dbReference>
<reference evidence="2" key="1">
    <citation type="submission" date="2021-08" db="EMBL/GenBank/DDBJ databases">
        <title>Comparative analyses of Brucepasteria parasyntrophica and Teretinema zuelzerae.</title>
        <authorList>
            <person name="Song Y."/>
            <person name="Brune A."/>
        </authorList>
    </citation>
    <scope>NUCLEOTIDE SEQUENCE</scope>
    <source>
        <strain evidence="2">DSM 1903</strain>
    </source>
</reference>
<dbReference type="RefSeq" id="WP_230757356.1">
    <property type="nucleotide sequence ID" value="NZ_JAINWA010000003.1"/>
</dbReference>
<feature type="transmembrane region" description="Helical" evidence="1">
    <location>
        <begin position="193"/>
        <end position="212"/>
    </location>
</feature>
<gene>
    <name evidence="2" type="ORF">K7J14_13475</name>
</gene>
<evidence type="ECO:0000313" key="2">
    <source>
        <dbReference type="EMBL" id="MCD1655702.1"/>
    </source>
</evidence>
<keyword evidence="1" id="KW-0812">Transmembrane</keyword>
<feature type="transmembrane region" description="Helical" evidence="1">
    <location>
        <begin position="167"/>
        <end position="187"/>
    </location>
</feature>
<dbReference type="PANTHER" id="PTHR41771:SF1">
    <property type="entry name" value="MEMBRANE PROTEIN"/>
    <property type="match status" value="1"/>
</dbReference>
<keyword evidence="1" id="KW-1133">Transmembrane helix</keyword>
<comment type="caution">
    <text evidence="2">The sequence shown here is derived from an EMBL/GenBank/DDBJ whole genome shotgun (WGS) entry which is preliminary data.</text>
</comment>
<dbReference type="Proteomes" id="UP001198163">
    <property type="component" value="Unassembled WGS sequence"/>
</dbReference>
<dbReference type="EMBL" id="JAINWA010000003">
    <property type="protein sequence ID" value="MCD1655702.1"/>
    <property type="molecule type" value="Genomic_DNA"/>
</dbReference>
<sequence length="391" mass="41693">MKFRRDLAFVLTALLFSFAFLLFSGMGGFRARITGSAGGNALFSPSGAQAARTPLRARGRVESTDDSMVRTYGSIRQGEQQLRLSVLSGKFKGSTLDGTNNLAGKLEVDRYYAPGDEVLLALDLNEAGTEIVWANAVDHYRTGKTIILVVLFSAFLVLISGWTGFKVLVSVLFSGTAIICVLVPAMLAGRDPLYATLALTIVLTAVIIFLVAGFTRTGLSAFSGAAGGVLLTAVLSWAFTRWFNLHGAVRPFAEALLYSGYGHLDLSRLFMSGIFLASSGAVMDLAMDIAVAMAEVKEQQPSIPRGVLLRSGLTISRHVTGTMVTTLVLAYSAEYTAMLMTFAAQGIPFENILNLVFVSSEIVHTFVGCFGLILVAPLTVACSALVLGRKS</sequence>
<keyword evidence="3" id="KW-1185">Reference proteome</keyword>
<dbReference type="PANTHER" id="PTHR41771">
    <property type="entry name" value="MEMBRANE PROTEIN-RELATED"/>
    <property type="match status" value="1"/>
</dbReference>
<feature type="transmembrane region" description="Helical" evidence="1">
    <location>
        <begin position="269"/>
        <end position="294"/>
    </location>
</feature>
<proteinExistence type="predicted"/>
<name>A0AAE3EJL9_9SPIR</name>
<feature type="transmembrane region" description="Helical" evidence="1">
    <location>
        <begin position="145"/>
        <end position="162"/>
    </location>
</feature>
<feature type="transmembrane region" description="Helical" evidence="1">
    <location>
        <begin position="219"/>
        <end position="239"/>
    </location>
</feature>
<accession>A0AAE3EJL9</accession>
<evidence type="ECO:0000313" key="3">
    <source>
        <dbReference type="Proteomes" id="UP001198163"/>
    </source>
</evidence>
<dbReference type="AlphaFoldDB" id="A0AAE3EJL9"/>
<organism evidence="2 3">
    <name type="scientific">Teretinema zuelzerae</name>
    <dbReference type="NCBI Taxonomy" id="156"/>
    <lineage>
        <taxon>Bacteria</taxon>
        <taxon>Pseudomonadati</taxon>
        <taxon>Spirochaetota</taxon>
        <taxon>Spirochaetia</taxon>
        <taxon>Spirochaetales</taxon>
        <taxon>Treponemataceae</taxon>
        <taxon>Teretinema</taxon>
    </lineage>
</organism>